<dbReference type="AlphaFoldDB" id="A0A8T0F2Y6"/>
<reference evidence="1" key="2">
    <citation type="submission" date="2020-06" db="EMBL/GenBank/DDBJ databases">
        <authorList>
            <person name="Sheffer M."/>
        </authorList>
    </citation>
    <scope>NUCLEOTIDE SEQUENCE</scope>
</reference>
<gene>
    <name evidence="1" type="ORF">HNY73_013488</name>
</gene>
<evidence type="ECO:0000313" key="1">
    <source>
        <dbReference type="EMBL" id="KAF8783309.1"/>
    </source>
</evidence>
<name>A0A8T0F2Y6_ARGBR</name>
<protein>
    <submittedName>
        <fullName evidence="1">Uncharacterized protein</fullName>
    </submittedName>
</protein>
<sequence>MKRAEKVNCSFRRLDQDESNRTEERIYSTLRRWSSNSEISLGCKIINQNIYVTSKISAFQSRRPNMMHLCTGHKRWEQCIVFLKAPDWQLYQENDFKRRRLE</sequence>
<dbReference type="Proteomes" id="UP000807504">
    <property type="component" value="Unassembled WGS sequence"/>
</dbReference>
<evidence type="ECO:0000313" key="2">
    <source>
        <dbReference type="Proteomes" id="UP000807504"/>
    </source>
</evidence>
<organism evidence="1 2">
    <name type="scientific">Argiope bruennichi</name>
    <name type="common">Wasp spider</name>
    <name type="synonym">Aranea bruennichi</name>
    <dbReference type="NCBI Taxonomy" id="94029"/>
    <lineage>
        <taxon>Eukaryota</taxon>
        <taxon>Metazoa</taxon>
        <taxon>Ecdysozoa</taxon>
        <taxon>Arthropoda</taxon>
        <taxon>Chelicerata</taxon>
        <taxon>Arachnida</taxon>
        <taxon>Araneae</taxon>
        <taxon>Araneomorphae</taxon>
        <taxon>Entelegynae</taxon>
        <taxon>Araneoidea</taxon>
        <taxon>Araneidae</taxon>
        <taxon>Argiope</taxon>
    </lineage>
</organism>
<comment type="caution">
    <text evidence="1">The sequence shown here is derived from an EMBL/GenBank/DDBJ whole genome shotgun (WGS) entry which is preliminary data.</text>
</comment>
<dbReference type="EMBL" id="JABXBU010001863">
    <property type="protein sequence ID" value="KAF8783309.1"/>
    <property type="molecule type" value="Genomic_DNA"/>
</dbReference>
<keyword evidence="2" id="KW-1185">Reference proteome</keyword>
<proteinExistence type="predicted"/>
<reference evidence="1" key="1">
    <citation type="journal article" date="2020" name="bioRxiv">
        <title>Chromosome-level reference genome of the European wasp spider Argiope bruennichi: a resource for studies on range expansion and evolutionary adaptation.</title>
        <authorList>
            <person name="Sheffer M.M."/>
            <person name="Hoppe A."/>
            <person name="Krehenwinkel H."/>
            <person name="Uhl G."/>
            <person name="Kuss A.W."/>
            <person name="Jensen L."/>
            <person name="Jensen C."/>
            <person name="Gillespie R.G."/>
            <person name="Hoff K.J."/>
            <person name="Prost S."/>
        </authorList>
    </citation>
    <scope>NUCLEOTIDE SEQUENCE</scope>
</reference>
<accession>A0A8T0F2Y6</accession>